<comment type="caution">
    <text evidence="2">The sequence shown here is derived from an EMBL/GenBank/DDBJ whole genome shotgun (WGS) entry which is preliminary data.</text>
</comment>
<feature type="compositionally biased region" description="Polar residues" evidence="1">
    <location>
        <begin position="100"/>
        <end position="109"/>
    </location>
</feature>
<evidence type="ECO:0000313" key="3">
    <source>
        <dbReference type="Proteomes" id="UP000192596"/>
    </source>
</evidence>
<sequence>MSNPASDSVPTGTSTTGKTTSTPGGGGSASRNSAAVAGQGEFSSKRERDEPISTGGHQPGKLLGNDAIPEFNAKVLPAGSAPADKTFKPNPTDEAPANQDAGQGATSAADTIGGATSADVHTGLGHPGQGQSSKELRDGGASGGNEGLTTTTERGAVGGSNADVSERQEKSATDEEPVKLT</sequence>
<proteinExistence type="predicted"/>
<dbReference type="AlphaFoldDB" id="A0A1V8SBA0"/>
<dbReference type="EMBL" id="NAJO01000070">
    <property type="protein sequence ID" value="OQN96170.1"/>
    <property type="molecule type" value="Genomic_DNA"/>
</dbReference>
<accession>A0A1V8SBA0</accession>
<gene>
    <name evidence="2" type="ORF">B0A48_17675</name>
</gene>
<keyword evidence="3" id="KW-1185">Reference proteome</keyword>
<name>A0A1V8SBA0_9PEZI</name>
<feature type="compositionally biased region" description="Low complexity" evidence="1">
    <location>
        <begin position="29"/>
        <end position="38"/>
    </location>
</feature>
<organism evidence="2 3">
    <name type="scientific">Cryoendolithus antarcticus</name>
    <dbReference type="NCBI Taxonomy" id="1507870"/>
    <lineage>
        <taxon>Eukaryota</taxon>
        <taxon>Fungi</taxon>
        <taxon>Dikarya</taxon>
        <taxon>Ascomycota</taxon>
        <taxon>Pezizomycotina</taxon>
        <taxon>Dothideomycetes</taxon>
        <taxon>Dothideomycetidae</taxon>
        <taxon>Cladosporiales</taxon>
        <taxon>Cladosporiaceae</taxon>
        <taxon>Cryoendolithus</taxon>
    </lineage>
</organism>
<feature type="compositionally biased region" description="Low complexity" evidence="1">
    <location>
        <begin position="10"/>
        <end position="22"/>
    </location>
</feature>
<dbReference type="InParanoid" id="A0A1V8SBA0"/>
<dbReference type="OrthoDB" id="3260716at2759"/>
<evidence type="ECO:0000256" key="1">
    <source>
        <dbReference type="SAM" id="MobiDB-lite"/>
    </source>
</evidence>
<evidence type="ECO:0000313" key="2">
    <source>
        <dbReference type="EMBL" id="OQN96170.1"/>
    </source>
</evidence>
<feature type="region of interest" description="Disordered" evidence="1">
    <location>
        <begin position="1"/>
        <end position="181"/>
    </location>
</feature>
<dbReference type="Proteomes" id="UP000192596">
    <property type="component" value="Unassembled WGS sequence"/>
</dbReference>
<reference evidence="3" key="1">
    <citation type="submission" date="2017-03" db="EMBL/GenBank/DDBJ databases">
        <title>Genomes of endolithic fungi from Antarctica.</title>
        <authorList>
            <person name="Coleine C."/>
            <person name="Masonjones S."/>
            <person name="Stajich J.E."/>
        </authorList>
    </citation>
    <scope>NUCLEOTIDE SEQUENCE [LARGE SCALE GENOMIC DNA]</scope>
    <source>
        <strain evidence="3">CCFEE 5527</strain>
    </source>
</reference>
<protein>
    <submittedName>
        <fullName evidence="2">Uncharacterized protein</fullName>
    </submittedName>
</protein>
<feature type="compositionally biased region" description="Basic and acidic residues" evidence="1">
    <location>
        <begin position="164"/>
        <end position="181"/>
    </location>
</feature>